<dbReference type="EMBL" id="VSIX01000058">
    <property type="protein sequence ID" value="TYB31027.1"/>
    <property type="molecule type" value="Genomic_DNA"/>
</dbReference>
<dbReference type="GO" id="GO:0008999">
    <property type="term" value="F:protein-N-terminal-alanine acetyltransferase activity"/>
    <property type="evidence" value="ECO:0007669"/>
    <property type="project" value="UniProtKB-EC"/>
</dbReference>
<comment type="function">
    <text evidence="3">Acetylates the N-terminal alanine of ribosomal protein bS18.</text>
</comment>
<protein>
    <recommendedName>
        <fullName evidence="3">[Ribosomal protein bS18]-alanine N-acetyltransferase</fullName>
        <ecNumber evidence="3">2.3.1.266</ecNumber>
    </recommendedName>
</protein>
<proteinExistence type="inferred from homology"/>
<evidence type="ECO:0000256" key="1">
    <source>
        <dbReference type="ARBA" id="ARBA00022679"/>
    </source>
</evidence>
<keyword evidence="6" id="KW-1185">Reference proteome</keyword>
<organism evidence="5 6">
    <name type="scientific">Candidatus Mcinerneyibacterium aminivorans</name>
    <dbReference type="NCBI Taxonomy" id="2703815"/>
    <lineage>
        <taxon>Bacteria</taxon>
        <taxon>Candidatus Macinerneyibacteriota</taxon>
        <taxon>Candidatus Mcinerneyibacteria</taxon>
        <taxon>Candidatus Mcinerneyibacteriales</taxon>
        <taxon>Candidatus Mcinerneyibacteriaceae</taxon>
        <taxon>Candidatus Mcinerneyibacterium</taxon>
    </lineage>
</organism>
<comment type="similarity">
    <text evidence="3">Belongs to the acetyltransferase family. RimI subfamily.</text>
</comment>
<feature type="domain" description="N-acetyltransferase" evidence="4">
    <location>
        <begin position="2"/>
        <end position="148"/>
    </location>
</feature>
<gene>
    <name evidence="5" type="primary">rimI</name>
    <name evidence="5" type="ORF">FXF47_06280</name>
</gene>
<reference evidence="5" key="1">
    <citation type="submission" date="2019-08" db="EMBL/GenBank/DDBJ databases">
        <title>Genomic characterization of a novel candidate phylum (ARYD3) from a high temperature, high salinity tertiary oil reservoir in north central Oklahoma, USA.</title>
        <authorList>
            <person name="Youssef N.H."/>
            <person name="Yadav A."/>
            <person name="Elshahed M.S."/>
        </authorList>
    </citation>
    <scope>NUCLEOTIDE SEQUENCE [LARGE SCALE GENOMIC DNA]</scope>
    <source>
        <strain evidence="5">ARYD3</strain>
    </source>
</reference>
<comment type="caution">
    <text evidence="5">The sequence shown here is derived from an EMBL/GenBank/DDBJ whole genome shotgun (WGS) entry which is preliminary data.</text>
</comment>
<evidence type="ECO:0000259" key="4">
    <source>
        <dbReference type="PROSITE" id="PS51186"/>
    </source>
</evidence>
<name>A0A5D0MBF5_9BACT</name>
<dbReference type="SUPFAM" id="SSF55729">
    <property type="entry name" value="Acyl-CoA N-acyltransferases (Nat)"/>
    <property type="match status" value="1"/>
</dbReference>
<comment type="catalytic activity">
    <reaction evidence="3">
        <text>N-terminal L-alanyl-[ribosomal protein bS18] + acetyl-CoA = N-terminal N(alpha)-acetyl-L-alanyl-[ribosomal protein bS18] + CoA + H(+)</text>
        <dbReference type="Rhea" id="RHEA:43756"/>
        <dbReference type="Rhea" id="RHEA-COMP:10676"/>
        <dbReference type="Rhea" id="RHEA-COMP:10677"/>
        <dbReference type="ChEBI" id="CHEBI:15378"/>
        <dbReference type="ChEBI" id="CHEBI:57287"/>
        <dbReference type="ChEBI" id="CHEBI:57288"/>
        <dbReference type="ChEBI" id="CHEBI:64718"/>
        <dbReference type="ChEBI" id="CHEBI:83683"/>
        <dbReference type="EC" id="2.3.1.266"/>
    </reaction>
</comment>
<keyword evidence="2" id="KW-0012">Acyltransferase</keyword>
<keyword evidence="1" id="KW-0808">Transferase</keyword>
<dbReference type="PANTHER" id="PTHR42919:SF8">
    <property type="entry name" value="N-ALPHA-ACETYLTRANSFERASE 50"/>
    <property type="match status" value="1"/>
</dbReference>
<dbReference type="GO" id="GO:0005737">
    <property type="term" value="C:cytoplasm"/>
    <property type="evidence" value="ECO:0007669"/>
    <property type="project" value="UniProtKB-SubCell"/>
</dbReference>
<dbReference type="NCBIfam" id="TIGR01575">
    <property type="entry name" value="rimI"/>
    <property type="match status" value="1"/>
</dbReference>
<evidence type="ECO:0000313" key="5">
    <source>
        <dbReference type="EMBL" id="TYB31027.1"/>
    </source>
</evidence>
<dbReference type="InterPro" id="IPR016181">
    <property type="entry name" value="Acyl_CoA_acyltransferase"/>
</dbReference>
<evidence type="ECO:0000256" key="2">
    <source>
        <dbReference type="ARBA" id="ARBA00023315"/>
    </source>
</evidence>
<evidence type="ECO:0000256" key="3">
    <source>
        <dbReference type="RuleBase" id="RU363094"/>
    </source>
</evidence>
<dbReference type="InterPro" id="IPR051556">
    <property type="entry name" value="N-term/lysine_N-AcTrnsfr"/>
</dbReference>
<dbReference type="Proteomes" id="UP000324143">
    <property type="component" value="Unassembled WGS sequence"/>
</dbReference>
<accession>A0A5D0MBF5</accession>
<dbReference type="Pfam" id="PF00583">
    <property type="entry name" value="Acetyltransf_1"/>
    <property type="match status" value="1"/>
</dbReference>
<dbReference type="CDD" id="cd04301">
    <property type="entry name" value="NAT_SF"/>
    <property type="match status" value="1"/>
</dbReference>
<dbReference type="InterPro" id="IPR006464">
    <property type="entry name" value="AcTrfase_RimI/Ard1"/>
</dbReference>
<dbReference type="EC" id="2.3.1.266" evidence="3"/>
<sequence>MKKIKILNESWVDEIFEIEKKCFEYPWTKRFLKNEFENSYTEVYGLFVDEELIGFSIISLIYKYNLSHIKNFAVLPSKQNMGYGTFFLLNIHKILKKNKIKNIFLEVRISNERAIKLYRKFNYKIVEVLKNYYKNNNENAFRMWFNLEN</sequence>
<dbReference type="PANTHER" id="PTHR42919">
    <property type="entry name" value="N-ALPHA-ACETYLTRANSFERASE"/>
    <property type="match status" value="1"/>
</dbReference>
<keyword evidence="3" id="KW-0963">Cytoplasm</keyword>
<evidence type="ECO:0000313" key="6">
    <source>
        <dbReference type="Proteomes" id="UP000324143"/>
    </source>
</evidence>
<comment type="subcellular location">
    <subcellularLocation>
        <location evidence="3">Cytoplasm</location>
    </subcellularLocation>
</comment>
<dbReference type="PROSITE" id="PS51186">
    <property type="entry name" value="GNAT"/>
    <property type="match status" value="1"/>
</dbReference>
<dbReference type="AlphaFoldDB" id="A0A5D0MBF5"/>
<dbReference type="Gene3D" id="3.40.630.30">
    <property type="match status" value="1"/>
</dbReference>
<dbReference type="InterPro" id="IPR000182">
    <property type="entry name" value="GNAT_dom"/>
</dbReference>